<accession>A0ABX0ABV1</accession>
<dbReference type="EMBL" id="JAACYS010000066">
    <property type="protein sequence ID" value="NCU18547.1"/>
    <property type="molecule type" value="Genomic_DNA"/>
</dbReference>
<evidence type="ECO:0000313" key="2">
    <source>
        <dbReference type="EMBL" id="NCU18547.1"/>
    </source>
</evidence>
<dbReference type="Pfam" id="PF13115">
    <property type="entry name" value="YtkA"/>
    <property type="match status" value="1"/>
</dbReference>
<name>A0ABX0ABV1_9BACI</name>
<dbReference type="Proteomes" id="UP000743899">
    <property type="component" value="Unassembled WGS sequence"/>
</dbReference>
<evidence type="ECO:0000259" key="1">
    <source>
        <dbReference type="Pfam" id="PF13115"/>
    </source>
</evidence>
<gene>
    <name evidence="2" type="ORF">GW534_12610</name>
</gene>
<reference evidence="2 3" key="1">
    <citation type="submission" date="2020-01" db="EMBL/GenBank/DDBJ databases">
        <title>A novel Bacillus sp. from Pasinler.</title>
        <authorList>
            <person name="Adiguzel A."/>
            <person name="Ay H."/>
            <person name="Baltaci M.O."/>
        </authorList>
    </citation>
    <scope>NUCLEOTIDE SEQUENCE [LARGE SCALE GENOMIC DNA]</scope>
    <source>
        <strain evidence="2 3">P1</strain>
    </source>
</reference>
<dbReference type="RefSeq" id="WP_161921377.1">
    <property type="nucleotide sequence ID" value="NZ_JAACYS010000066.1"/>
</dbReference>
<dbReference type="InterPro" id="IPR032693">
    <property type="entry name" value="YtkA-like_dom"/>
</dbReference>
<proteinExistence type="predicted"/>
<protein>
    <submittedName>
        <fullName evidence="2">FixH family protein</fullName>
    </submittedName>
</protein>
<organism evidence="2 3">
    <name type="scientific">Pallidibacillus pasinlerensis</name>
    <dbReference type="NCBI Taxonomy" id="2703818"/>
    <lineage>
        <taxon>Bacteria</taxon>
        <taxon>Bacillati</taxon>
        <taxon>Bacillota</taxon>
        <taxon>Bacilli</taxon>
        <taxon>Bacillales</taxon>
        <taxon>Bacillaceae</taxon>
        <taxon>Pallidibacillus</taxon>
    </lineage>
</organism>
<sequence length="143" mass="16292">MYVKNLRAVVLLIFVVFLISGCDQKQEVSSSTGDAEENIDEMPEPLNVELILPEKAALGESIEIKAHVTQGEENVDDAYEVVFEIWVENDKENSEMIDYTEYRDGIYSIKKVFEEPGVYHVQSHVTARGMHIMPTKQVIVEEE</sequence>
<evidence type="ECO:0000313" key="3">
    <source>
        <dbReference type="Proteomes" id="UP000743899"/>
    </source>
</evidence>
<comment type="caution">
    <text evidence="2">The sequence shown here is derived from an EMBL/GenBank/DDBJ whole genome shotgun (WGS) entry which is preliminary data.</text>
</comment>
<keyword evidence="3" id="KW-1185">Reference proteome</keyword>
<feature type="domain" description="YtkA-like" evidence="1">
    <location>
        <begin position="43"/>
        <end position="124"/>
    </location>
</feature>
<dbReference type="PROSITE" id="PS51257">
    <property type="entry name" value="PROKAR_LIPOPROTEIN"/>
    <property type="match status" value="1"/>
</dbReference>